<protein>
    <submittedName>
        <fullName evidence="1">Uncharacterized protein</fullName>
    </submittedName>
</protein>
<evidence type="ECO:0000313" key="2">
    <source>
        <dbReference type="Proteomes" id="UP000568696"/>
    </source>
</evidence>
<reference evidence="1 2" key="1">
    <citation type="journal article" date="2020" name="Biotechnol. Biofuels">
        <title>New insights from the biogas microbiome by comprehensive genome-resolved metagenomics of nearly 1600 species originating from multiple anaerobic digesters.</title>
        <authorList>
            <person name="Campanaro S."/>
            <person name="Treu L."/>
            <person name="Rodriguez-R L.M."/>
            <person name="Kovalovszki A."/>
            <person name="Ziels R.M."/>
            <person name="Maus I."/>
            <person name="Zhu X."/>
            <person name="Kougias P.G."/>
            <person name="Basile A."/>
            <person name="Luo G."/>
            <person name="Schluter A."/>
            <person name="Konstantinidis K.T."/>
            <person name="Angelidaki I."/>
        </authorList>
    </citation>
    <scope>NUCLEOTIDE SEQUENCE [LARGE SCALE GENOMIC DNA]</scope>
    <source>
        <strain evidence="1">AS23ysBPME_344</strain>
    </source>
</reference>
<gene>
    <name evidence="1" type="ORF">GX356_06620</name>
</gene>
<sequence length="95" mass="10383">MDELGLREALEALDINVWEADVTVTVEQCDDPGLSDADLLVGDGQDHHFQSNCTVRDVAVSRVLEGLVWGTVDHLAQVTSLDVSNLLVVDPRTRI</sequence>
<dbReference type="AlphaFoldDB" id="A0A7X8MW02"/>
<dbReference type="Proteomes" id="UP000568696">
    <property type="component" value="Unassembled WGS sequence"/>
</dbReference>
<organism evidence="1 2">
    <name type="scientific">Corynebacterium pollutisoli</name>
    <dbReference type="NCBI Taxonomy" id="1610489"/>
    <lineage>
        <taxon>Bacteria</taxon>
        <taxon>Bacillati</taxon>
        <taxon>Actinomycetota</taxon>
        <taxon>Actinomycetes</taxon>
        <taxon>Mycobacteriales</taxon>
        <taxon>Corynebacteriaceae</taxon>
        <taxon>Corynebacterium</taxon>
    </lineage>
</organism>
<name>A0A7X8MW02_9CORY</name>
<comment type="caution">
    <text evidence="1">The sequence shown here is derived from an EMBL/GenBank/DDBJ whole genome shotgun (WGS) entry which is preliminary data.</text>
</comment>
<accession>A0A7X8MW02</accession>
<evidence type="ECO:0000313" key="1">
    <source>
        <dbReference type="EMBL" id="NLP39373.1"/>
    </source>
</evidence>
<dbReference type="EMBL" id="JAAYSN010000176">
    <property type="protein sequence ID" value="NLP39373.1"/>
    <property type="molecule type" value="Genomic_DNA"/>
</dbReference>
<proteinExistence type="predicted"/>